<dbReference type="RefSeq" id="WP_153573054.1">
    <property type="nucleotide sequence ID" value="NZ_CP045725.1"/>
</dbReference>
<keyword evidence="4 5" id="KW-0378">Hydrolase</keyword>
<feature type="domain" description="YqgF/RNase H-like" evidence="6">
    <location>
        <begin position="6"/>
        <end position="110"/>
    </location>
</feature>
<proteinExistence type="inferred from homology"/>
<dbReference type="GO" id="GO:0016788">
    <property type="term" value="F:hydrolase activity, acting on ester bonds"/>
    <property type="evidence" value="ECO:0007669"/>
    <property type="project" value="UniProtKB-UniRule"/>
</dbReference>
<dbReference type="InterPro" id="IPR012337">
    <property type="entry name" value="RNaseH-like_sf"/>
</dbReference>
<dbReference type="HAMAP" id="MF_00651">
    <property type="entry name" value="Nuclease_YqgF"/>
    <property type="match status" value="1"/>
</dbReference>
<dbReference type="SUPFAM" id="SSF53098">
    <property type="entry name" value="Ribonuclease H-like"/>
    <property type="match status" value="1"/>
</dbReference>
<keyword evidence="3 5" id="KW-0540">Nuclease</keyword>
<dbReference type="GO" id="GO:0004518">
    <property type="term" value="F:nuclease activity"/>
    <property type="evidence" value="ECO:0007669"/>
    <property type="project" value="UniProtKB-KW"/>
</dbReference>
<evidence type="ECO:0000256" key="1">
    <source>
        <dbReference type="ARBA" id="ARBA00022490"/>
    </source>
</evidence>
<dbReference type="NCBIfam" id="TIGR00250">
    <property type="entry name" value="RNAse_H_YqgF"/>
    <property type="match status" value="1"/>
</dbReference>
<comment type="similarity">
    <text evidence="5">Belongs to the YqgF HJR family.</text>
</comment>
<evidence type="ECO:0000256" key="3">
    <source>
        <dbReference type="ARBA" id="ARBA00022722"/>
    </source>
</evidence>
<evidence type="ECO:0000313" key="8">
    <source>
        <dbReference type="Proteomes" id="UP000386847"/>
    </source>
</evidence>
<dbReference type="GO" id="GO:0005829">
    <property type="term" value="C:cytosol"/>
    <property type="evidence" value="ECO:0007669"/>
    <property type="project" value="TreeGrafter"/>
</dbReference>
<comment type="function">
    <text evidence="5">Could be a nuclease involved in processing of the 5'-end of pre-16S rRNA.</text>
</comment>
<evidence type="ECO:0000259" key="6">
    <source>
        <dbReference type="SMART" id="SM00732"/>
    </source>
</evidence>
<evidence type="ECO:0000256" key="5">
    <source>
        <dbReference type="HAMAP-Rule" id="MF_00651"/>
    </source>
</evidence>
<dbReference type="SMART" id="SM00732">
    <property type="entry name" value="YqgFc"/>
    <property type="match status" value="1"/>
</dbReference>
<gene>
    <name evidence="7" type="primary">ruvX</name>
    <name evidence="7" type="ORF">Rai3103_13665</name>
</gene>
<comment type="subcellular location">
    <subcellularLocation>
        <location evidence="5">Cytoplasm</location>
    </subcellularLocation>
</comment>
<keyword evidence="8" id="KW-1185">Reference proteome</keyword>
<dbReference type="PANTHER" id="PTHR33317:SF4">
    <property type="entry name" value="POLYNUCLEOTIDYL TRANSFERASE, RIBONUCLEASE H-LIKE SUPERFAMILY PROTEIN"/>
    <property type="match status" value="1"/>
</dbReference>
<name>A0A5Q2FIQ2_9ACTN</name>
<accession>A0A5Q2FIQ2</accession>
<sequence>MSLRPGVRLALDWGDARIGVAACDPAATLAYPVRTVQVRRDEVAAVGEILALVEEYGPLLEVVMGLPRTLKGKEGPAAQKMRQRAAVLRRRLAPSVSLRLVDERMTTAAATRDLHAAGRNTRSQRSVIDQAAAVAILDYALSAERSTGEPAGELVPVPDQGDPR</sequence>
<dbReference type="EMBL" id="CP045725">
    <property type="protein sequence ID" value="QGF24525.1"/>
    <property type="molecule type" value="Genomic_DNA"/>
</dbReference>
<dbReference type="Proteomes" id="UP000386847">
    <property type="component" value="Chromosome"/>
</dbReference>
<reference evidence="7 8" key="1">
    <citation type="submission" date="2019-10" db="EMBL/GenBank/DDBJ databases">
        <title>Genomic analysis of Raineyella sp. CBA3103.</title>
        <authorList>
            <person name="Roh S.W."/>
        </authorList>
    </citation>
    <scope>NUCLEOTIDE SEQUENCE [LARGE SCALE GENOMIC DNA]</scope>
    <source>
        <strain evidence="7 8">CBA3103</strain>
    </source>
</reference>
<protein>
    <recommendedName>
        <fullName evidence="5">Putative pre-16S rRNA nuclease</fullName>
        <ecNumber evidence="5">3.1.-.-</ecNumber>
    </recommendedName>
</protein>
<organism evidence="7 8">
    <name type="scientific">Raineyella fluvialis</name>
    <dbReference type="NCBI Taxonomy" id="2662261"/>
    <lineage>
        <taxon>Bacteria</taxon>
        <taxon>Bacillati</taxon>
        <taxon>Actinomycetota</taxon>
        <taxon>Actinomycetes</taxon>
        <taxon>Propionibacteriales</taxon>
        <taxon>Propionibacteriaceae</taxon>
        <taxon>Raineyella</taxon>
    </lineage>
</organism>
<dbReference type="InterPro" id="IPR005227">
    <property type="entry name" value="YqgF"/>
</dbReference>
<dbReference type="GO" id="GO:0000967">
    <property type="term" value="P:rRNA 5'-end processing"/>
    <property type="evidence" value="ECO:0007669"/>
    <property type="project" value="UniProtKB-UniRule"/>
</dbReference>
<dbReference type="InterPro" id="IPR037027">
    <property type="entry name" value="YqgF/RNaseH-like_dom_sf"/>
</dbReference>
<evidence type="ECO:0000313" key="7">
    <source>
        <dbReference type="EMBL" id="QGF24525.1"/>
    </source>
</evidence>
<keyword evidence="1 5" id="KW-0963">Cytoplasm</keyword>
<dbReference type="AlphaFoldDB" id="A0A5Q2FIQ2"/>
<dbReference type="EC" id="3.1.-.-" evidence="5"/>
<keyword evidence="2 5" id="KW-0690">Ribosome biogenesis</keyword>
<evidence type="ECO:0000256" key="4">
    <source>
        <dbReference type="ARBA" id="ARBA00022801"/>
    </source>
</evidence>
<dbReference type="KEGG" id="rain:Rai3103_13665"/>
<dbReference type="PANTHER" id="PTHR33317">
    <property type="entry name" value="POLYNUCLEOTIDYL TRANSFERASE, RIBONUCLEASE H-LIKE SUPERFAMILY PROTEIN"/>
    <property type="match status" value="1"/>
</dbReference>
<dbReference type="Gene3D" id="3.30.420.140">
    <property type="entry name" value="YqgF/RNase H-like domain"/>
    <property type="match status" value="1"/>
</dbReference>
<dbReference type="Pfam" id="PF03652">
    <property type="entry name" value="RuvX"/>
    <property type="match status" value="1"/>
</dbReference>
<dbReference type="CDD" id="cd16964">
    <property type="entry name" value="YqgF"/>
    <property type="match status" value="1"/>
</dbReference>
<evidence type="ECO:0000256" key="2">
    <source>
        <dbReference type="ARBA" id="ARBA00022517"/>
    </source>
</evidence>
<dbReference type="InterPro" id="IPR006641">
    <property type="entry name" value="YqgF/RNaseH-like_dom"/>
</dbReference>